<dbReference type="EMBL" id="DVFK01000079">
    <property type="protein sequence ID" value="HIQ67952.1"/>
    <property type="molecule type" value="Genomic_DNA"/>
</dbReference>
<evidence type="ECO:0000313" key="3">
    <source>
        <dbReference type="Proteomes" id="UP000886796"/>
    </source>
</evidence>
<proteinExistence type="predicted"/>
<protein>
    <submittedName>
        <fullName evidence="2">Uncharacterized protein</fullName>
    </submittedName>
</protein>
<name>A0A9D0Z2C5_9FIRM</name>
<feature type="transmembrane region" description="Helical" evidence="1">
    <location>
        <begin position="61"/>
        <end position="82"/>
    </location>
</feature>
<gene>
    <name evidence="2" type="ORF">IAB74_05555</name>
</gene>
<accession>A0A9D0Z2C5</accession>
<keyword evidence="1" id="KW-0472">Membrane</keyword>
<sequence length="91" mass="9963">MEILLEIVGQLALEGCWAVGSNKKISKWVRYPLLTLVLLFYLAVAGILLTVTVVSLLERNILAFLVMLALDGGLLALTVLAARKQLEKKKA</sequence>
<feature type="transmembrane region" description="Helical" evidence="1">
    <location>
        <begin position="33"/>
        <end position="55"/>
    </location>
</feature>
<dbReference type="AlphaFoldDB" id="A0A9D0Z2C5"/>
<comment type="caution">
    <text evidence="2">The sequence shown here is derived from an EMBL/GenBank/DDBJ whole genome shotgun (WGS) entry which is preliminary data.</text>
</comment>
<dbReference type="Proteomes" id="UP000886796">
    <property type="component" value="Unassembled WGS sequence"/>
</dbReference>
<keyword evidence="1" id="KW-0812">Transmembrane</keyword>
<reference evidence="2" key="2">
    <citation type="journal article" date="2021" name="PeerJ">
        <title>Extensive microbial diversity within the chicken gut microbiome revealed by metagenomics and culture.</title>
        <authorList>
            <person name="Gilroy R."/>
            <person name="Ravi A."/>
            <person name="Getino M."/>
            <person name="Pursley I."/>
            <person name="Horton D.L."/>
            <person name="Alikhan N.F."/>
            <person name="Baker D."/>
            <person name="Gharbi K."/>
            <person name="Hall N."/>
            <person name="Watson M."/>
            <person name="Adriaenssens E.M."/>
            <person name="Foster-Nyarko E."/>
            <person name="Jarju S."/>
            <person name="Secka A."/>
            <person name="Antonio M."/>
            <person name="Oren A."/>
            <person name="Chaudhuri R.R."/>
            <person name="La Ragione R."/>
            <person name="Hildebrand F."/>
            <person name="Pallen M.J."/>
        </authorList>
    </citation>
    <scope>NUCLEOTIDE SEQUENCE</scope>
    <source>
        <strain evidence="2">13361</strain>
    </source>
</reference>
<evidence type="ECO:0000313" key="2">
    <source>
        <dbReference type="EMBL" id="HIQ67952.1"/>
    </source>
</evidence>
<organism evidence="2 3">
    <name type="scientific">Candidatus Faecousia excrementigallinarum</name>
    <dbReference type="NCBI Taxonomy" id="2840806"/>
    <lineage>
        <taxon>Bacteria</taxon>
        <taxon>Bacillati</taxon>
        <taxon>Bacillota</taxon>
        <taxon>Clostridia</taxon>
        <taxon>Eubacteriales</taxon>
        <taxon>Oscillospiraceae</taxon>
        <taxon>Faecousia</taxon>
    </lineage>
</organism>
<evidence type="ECO:0000256" key="1">
    <source>
        <dbReference type="SAM" id="Phobius"/>
    </source>
</evidence>
<reference evidence="2" key="1">
    <citation type="submission" date="2020-10" db="EMBL/GenBank/DDBJ databases">
        <authorList>
            <person name="Gilroy R."/>
        </authorList>
    </citation>
    <scope>NUCLEOTIDE SEQUENCE</scope>
    <source>
        <strain evidence="2">13361</strain>
    </source>
</reference>
<keyword evidence="1" id="KW-1133">Transmembrane helix</keyword>